<keyword evidence="7 10" id="KW-1133">Transmembrane helix</keyword>
<feature type="transmembrane region" description="Helical" evidence="10">
    <location>
        <begin position="165"/>
        <end position="186"/>
    </location>
</feature>
<evidence type="ECO:0000256" key="2">
    <source>
        <dbReference type="ARBA" id="ARBA00004922"/>
    </source>
</evidence>
<feature type="transmembrane region" description="Helical" evidence="10">
    <location>
        <begin position="441"/>
        <end position="458"/>
    </location>
</feature>
<dbReference type="RefSeq" id="WP_320756162.1">
    <property type="nucleotide sequence ID" value="NZ_JAWNGC010000001.1"/>
</dbReference>
<dbReference type="InterPro" id="IPR027005">
    <property type="entry name" value="PMT-like"/>
</dbReference>
<feature type="transmembrane region" description="Helical" evidence="10">
    <location>
        <begin position="464"/>
        <end position="486"/>
    </location>
</feature>
<evidence type="ECO:0000313" key="13">
    <source>
        <dbReference type="EMBL" id="MDY5154213.1"/>
    </source>
</evidence>
<dbReference type="Pfam" id="PF16192">
    <property type="entry name" value="PMT_4TMC"/>
    <property type="match status" value="1"/>
</dbReference>
<organism evidence="13 14">
    <name type="scientific">Actinotignum urinale</name>
    <dbReference type="NCBI Taxonomy" id="190146"/>
    <lineage>
        <taxon>Bacteria</taxon>
        <taxon>Bacillati</taxon>
        <taxon>Actinomycetota</taxon>
        <taxon>Actinomycetes</taxon>
        <taxon>Actinomycetales</taxon>
        <taxon>Actinomycetaceae</taxon>
        <taxon>Actinotignum</taxon>
    </lineage>
</organism>
<evidence type="ECO:0000259" key="11">
    <source>
        <dbReference type="Pfam" id="PF02366"/>
    </source>
</evidence>
<evidence type="ECO:0000256" key="4">
    <source>
        <dbReference type="ARBA" id="ARBA00022676"/>
    </source>
</evidence>
<dbReference type="InterPro" id="IPR003342">
    <property type="entry name" value="ArnT-like_N"/>
</dbReference>
<comment type="pathway">
    <text evidence="2 10">Protein modification; protein glycosylation.</text>
</comment>
<dbReference type="GO" id="GO:0004169">
    <property type="term" value="F:dolichyl-phosphate-mannose-protein mannosyltransferase activity"/>
    <property type="evidence" value="ECO:0007669"/>
    <property type="project" value="UniProtKB-UniRule"/>
</dbReference>
<comment type="caution">
    <text evidence="13">The sequence shown here is derived from an EMBL/GenBank/DDBJ whole genome shotgun (WGS) entry which is preliminary data.</text>
</comment>
<evidence type="ECO:0000256" key="7">
    <source>
        <dbReference type="ARBA" id="ARBA00022989"/>
    </source>
</evidence>
<evidence type="ECO:0000256" key="8">
    <source>
        <dbReference type="ARBA" id="ARBA00023136"/>
    </source>
</evidence>
<dbReference type="GO" id="GO:0012505">
    <property type="term" value="C:endomembrane system"/>
    <property type="evidence" value="ECO:0007669"/>
    <property type="project" value="UniProtKB-SubCell"/>
</dbReference>
<evidence type="ECO:0000256" key="6">
    <source>
        <dbReference type="ARBA" id="ARBA00022692"/>
    </source>
</evidence>
<comment type="similarity">
    <text evidence="3 10">Belongs to the glycosyltransferase 39 family.</text>
</comment>
<evidence type="ECO:0000256" key="10">
    <source>
        <dbReference type="RuleBase" id="RU367007"/>
    </source>
</evidence>
<protein>
    <recommendedName>
        <fullName evidence="9 10">Polyprenol-phosphate-mannose--protein mannosyltransferase</fullName>
        <ecNumber evidence="10">2.4.1.-</ecNumber>
    </recommendedName>
</protein>
<feature type="domain" description="Protein O-mannosyl-transferase C-terminal four TM" evidence="12">
    <location>
        <begin position="350"/>
        <end position="480"/>
    </location>
</feature>
<keyword evidence="8 10" id="KW-0472">Membrane</keyword>
<dbReference type="Proteomes" id="UP001281731">
    <property type="component" value="Unassembled WGS sequence"/>
</dbReference>
<dbReference type="EMBL" id="JAWNGC010000001">
    <property type="protein sequence ID" value="MDY5154213.1"/>
    <property type="molecule type" value="Genomic_DNA"/>
</dbReference>
<keyword evidence="4 10" id="KW-0328">Glycosyltransferase</keyword>
<feature type="transmembrane region" description="Helical" evidence="10">
    <location>
        <begin position="192"/>
        <end position="209"/>
    </location>
</feature>
<evidence type="ECO:0000313" key="14">
    <source>
        <dbReference type="Proteomes" id="UP001281731"/>
    </source>
</evidence>
<dbReference type="PANTHER" id="PTHR10050:SF46">
    <property type="entry name" value="PROTEIN O-MANNOSYL-TRANSFERASE 2"/>
    <property type="match status" value="1"/>
</dbReference>
<proteinExistence type="inferred from homology"/>
<dbReference type="EC" id="2.4.1.-" evidence="10"/>
<feature type="transmembrane region" description="Helical" evidence="10">
    <location>
        <begin position="140"/>
        <end position="158"/>
    </location>
</feature>
<evidence type="ECO:0000256" key="5">
    <source>
        <dbReference type="ARBA" id="ARBA00022679"/>
    </source>
</evidence>
<name>A0AAW9HR88_9ACTO</name>
<sequence>MTQRTQTAFLPPDAQQRYENELRGRLGLFPVGEKILSDAQRRLSWILTGVVALSAALVRFVGLSHPNNLVFDETYYVKGANSLLRLGYEAKWEGGVKNDIYFSMGDYSYQTTTVDYVVHPPLGKWLMAVGQWLFGQTNGYGWRATVAVCGVLSVILLIRISLRLFLSPWIAAFTGFLMAIDGMGIVLSRTGLLDNILALFILLSFWAILKDRDSSRAVLAHSVAFGRVRCDGTVRKLGPNMHIRGWLLLAGLFLGASCAVKWSGIYALAVCGITVYAWGTFARRTIHINRWGVAGFWKEGVPAFFHLIPIACVTYTLSWLGWWRNPHSWGRGSLYGKTQGTVDDSVWQKIQELWNYHIQMWDFHNGLSTKHTYQSQAWDWLLQLRPVSFYWEGVGNTPKNCGSKECVQAITSIGNPLLWWLAFACLWVVLWYALRQRDWRAWFIVCGYAALWLPWVCYTNRTIFEFYAIVFLPFVCLALTFGLCVLTSNLGKPHVSGTEESVIFSIYPTHAENDVWVLPQPDSENITVYDDENTDVPTFSKIVNSPQDSPPWWTFTRCPFSLVIFVTVAVVLFIFSAFWYPLWTGMSVPFWFWQIHMWLATWV</sequence>
<accession>A0AAW9HR88</accession>
<feature type="transmembrane region" description="Helical" evidence="10">
    <location>
        <begin position="417"/>
        <end position="434"/>
    </location>
</feature>
<gene>
    <name evidence="13" type="ORF">R6G80_00500</name>
</gene>
<feature type="transmembrane region" description="Helical" evidence="10">
    <location>
        <begin position="243"/>
        <end position="259"/>
    </location>
</feature>
<reference evidence="13" key="1">
    <citation type="submission" date="2023-10" db="EMBL/GenBank/DDBJ databases">
        <title>Whole Genome based description of the genera Actinobaculum and Actinotignum reveals a complex phylogenetic relationship within the species included in the genus Actinotignum.</title>
        <authorList>
            <person name="Jensen C.S."/>
            <person name="Dargis R."/>
            <person name="Kemp M."/>
            <person name="Christensen J.J."/>
        </authorList>
    </citation>
    <scope>NUCLEOTIDE SEQUENCE</scope>
    <source>
        <strain evidence="13">SLA_B511</strain>
    </source>
</reference>
<dbReference type="AlphaFoldDB" id="A0AAW9HR88"/>
<evidence type="ECO:0000256" key="9">
    <source>
        <dbReference type="ARBA" id="ARBA00093617"/>
    </source>
</evidence>
<feature type="transmembrane region" description="Helical" evidence="10">
    <location>
        <begin position="43"/>
        <end position="62"/>
    </location>
</feature>
<evidence type="ECO:0000259" key="12">
    <source>
        <dbReference type="Pfam" id="PF16192"/>
    </source>
</evidence>
<feature type="domain" description="ArnT-like N-terminal" evidence="11">
    <location>
        <begin position="52"/>
        <end position="289"/>
    </location>
</feature>
<comment type="function">
    <text evidence="10">Protein O-mannosyltransferase that catalyzes the transfer of a single mannose residue from a polyprenol phospho-mannosyl lipidic donor to the hydroxyl group of selected serine and threonine residues in acceptor proteins.</text>
</comment>
<keyword evidence="6 10" id="KW-0812">Transmembrane</keyword>
<comment type="subcellular location">
    <subcellularLocation>
        <location evidence="10">Cell membrane</location>
    </subcellularLocation>
    <subcellularLocation>
        <location evidence="1">Endomembrane system</location>
        <topology evidence="1">Multi-pass membrane protein</topology>
    </subcellularLocation>
</comment>
<feature type="transmembrane region" description="Helical" evidence="10">
    <location>
        <begin position="560"/>
        <end position="582"/>
    </location>
</feature>
<dbReference type="GO" id="GO:0005886">
    <property type="term" value="C:plasma membrane"/>
    <property type="evidence" value="ECO:0007669"/>
    <property type="project" value="UniProtKB-SubCell"/>
</dbReference>
<dbReference type="PANTHER" id="PTHR10050">
    <property type="entry name" value="DOLICHYL-PHOSPHATE-MANNOSE--PROTEIN MANNOSYLTRANSFERASE"/>
    <property type="match status" value="1"/>
</dbReference>
<evidence type="ECO:0000256" key="1">
    <source>
        <dbReference type="ARBA" id="ARBA00004127"/>
    </source>
</evidence>
<keyword evidence="5 10" id="KW-0808">Transferase</keyword>
<feature type="transmembrane region" description="Helical" evidence="10">
    <location>
        <begin position="303"/>
        <end position="323"/>
    </location>
</feature>
<feature type="transmembrane region" description="Helical" evidence="10">
    <location>
        <begin position="265"/>
        <end position="282"/>
    </location>
</feature>
<evidence type="ECO:0000256" key="3">
    <source>
        <dbReference type="ARBA" id="ARBA00007222"/>
    </source>
</evidence>
<keyword evidence="10" id="KW-1003">Cell membrane</keyword>
<dbReference type="InterPro" id="IPR032421">
    <property type="entry name" value="PMT_4TMC"/>
</dbReference>
<dbReference type="Pfam" id="PF02366">
    <property type="entry name" value="PMT"/>
    <property type="match status" value="1"/>
</dbReference>